<evidence type="ECO:0000256" key="1">
    <source>
        <dbReference type="ARBA" id="ARBA00004141"/>
    </source>
</evidence>
<dbReference type="InterPro" id="IPR047680">
    <property type="entry name" value="MarP-like"/>
</dbReference>
<dbReference type="InterPro" id="IPR043504">
    <property type="entry name" value="Peptidase_S1_PA_chymotrypsin"/>
</dbReference>
<feature type="transmembrane region" description="Helical" evidence="5">
    <location>
        <begin position="31"/>
        <end position="51"/>
    </location>
</feature>
<feature type="transmembrane region" description="Helical" evidence="5">
    <location>
        <begin position="57"/>
        <end position="82"/>
    </location>
</feature>
<evidence type="ECO:0000256" key="2">
    <source>
        <dbReference type="ARBA" id="ARBA00022692"/>
    </source>
</evidence>
<name>A0ABX6YKP4_9MICO</name>
<dbReference type="InterPro" id="IPR009003">
    <property type="entry name" value="Peptidase_S1_PA"/>
</dbReference>
<feature type="transmembrane region" description="Helical" evidence="5">
    <location>
        <begin position="6"/>
        <end position="24"/>
    </location>
</feature>
<dbReference type="RefSeq" id="WP_166988725.1">
    <property type="nucleotide sequence ID" value="NZ_CP061169.1"/>
</dbReference>
<keyword evidence="6" id="KW-0645">Protease</keyword>
<accession>A0ABX6YKP4</accession>
<dbReference type="Pfam" id="PF02674">
    <property type="entry name" value="Colicin_V"/>
    <property type="match status" value="1"/>
</dbReference>
<protein>
    <submittedName>
        <fullName evidence="6">MarP family serine protease</fullName>
    </submittedName>
</protein>
<sequence length="394" mass="39365">MITGIVIDVLFVVILIVALIGGWNRGLLHTIGAIAGMIAGGVVALLVMPIVSGAIPAAGWNVAAALACGIIVVGLGISLGSWLGKLIAGPVRTIKLGIVDRFLGSIVSGLVALLVVMTLGMSTSALGIPTLTQAMASSTLMKTLNDITPSPVLGAISQFRGLVVTDGIPSILDAAGVPDSVTVPDADTQTPALRTAAESVTRITANAPTCGTRSAGSGFVIGDGLVMTNAHVVAGASDVVVEPPGELPRGASVVYFDADADIAVLDVNGLAADALPFNATPENGATVFFQGYPFGGPFASRSAAVVSTGDMSVSSIYGEPGVTRSVTTLAANVQHGNSGGPLLDADGAVIGMIFAKAENQSNVGFALSMEELSPVLAQAESFTSPVSTESCSVG</sequence>
<evidence type="ECO:0000256" key="5">
    <source>
        <dbReference type="SAM" id="Phobius"/>
    </source>
</evidence>
<dbReference type="PRINTS" id="PR00834">
    <property type="entry name" value="PROTEASES2C"/>
</dbReference>
<dbReference type="EMBL" id="CP061169">
    <property type="protein sequence ID" value="QPZ39383.1"/>
    <property type="molecule type" value="Genomic_DNA"/>
</dbReference>
<dbReference type="NCBIfam" id="NF033740">
    <property type="entry name" value="MarP_fam_protase"/>
    <property type="match status" value="1"/>
</dbReference>
<dbReference type="InterPro" id="IPR003825">
    <property type="entry name" value="Colicin-V_CvpA"/>
</dbReference>
<proteinExistence type="predicted"/>
<dbReference type="GO" id="GO:0008233">
    <property type="term" value="F:peptidase activity"/>
    <property type="evidence" value="ECO:0007669"/>
    <property type="project" value="UniProtKB-KW"/>
</dbReference>
<reference evidence="6 7" key="1">
    <citation type="submission" date="2020-12" db="EMBL/GenBank/DDBJ databases">
        <title>Microbacterium sp. HY060.</title>
        <authorList>
            <person name="Zhou J."/>
        </authorList>
    </citation>
    <scope>NUCLEOTIDE SEQUENCE [LARGE SCALE GENOMIC DNA]</scope>
    <source>
        <strain evidence="6 7">HY60</strain>
    </source>
</reference>
<dbReference type="Gene3D" id="2.40.10.10">
    <property type="entry name" value="Trypsin-like serine proteases"/>
    <property type="match status" value="2"/>
</dbReference>
<dbReference type="PANTHER" id="PTHR43019">
    <property type="entry name" value="SERINE ENDOPROTEASE DEGS"/>
    <property type="match status" value="1"/>
</dbReference>
<comment type="subcellular location">
    <subcellularLocation>
        <location evidence="1">Membrane</location>
        <topology evidence="1">Multi-pass membrane protein</topology>
    </subcellularLocation>
</comment>
<dbReference type="GO" id="GO:0006508">
    <property type="term" value="P:proteolysis"/>
    <property type="evidence" value="ECO:0007669"/>
    <property type="project" value="UniProtKB-KW"/>
</dbReference>
<keyword evidence="3 5" id="KW-1133">Transmembrane helix</keyword>
<keyword evidence="7" id="KW-1185">Reference proteome</keyword>
<evidence type="ECO:0000256" key="4">
    <source>
        <dbReference type="ARBA" id="ARBA00023136"/>
    </source>
</evidence>
<evidence type="ECO:0000313" key="7">
    <source>
        <dbReference type="Proteomes" id="UP000662814"/>
    </source>
</evidence>
<keyword evidence="2 5" id="KW-0812">Transmembrane</keyword>
<keyword evidence="4 5" id="KW-0472">Membrane</keyword>
<gene>
    <name evidence="6" type="ORF">HCR76_04800</name>
</gene>
<organism evidence="6 7">
    <name type="scientific">Paramicrobacterium chengjingii</name>
    <dbReference type="NCBI Taxonomy" id="2769067"/>
    <lineage>
        <taxon>Bacteria</taxon>
        <taxon>Bacillati</taxon>
        <taxon>Actinomycetota</taxon>
        <taxon>Actinomycetes</taxon>
        <taxon>Micrococcales</taxon>
        <taxon>Microbacteriaceae</taxon>
        <taxon>Paramicrobacterium</taxon>
    </lineage>
</organism>
<keyword evidence="6" id="KW-0378">Hydrolase</keyword>
<dbReference type="Proteomes" id="UP000662814">
    <property type="component" value="Chromosome"/>
</dbReference>
<dbReference type="Pfam" id="PF13365">
    <property type="entry name" value="Trypsin_2"/>
    <property type="match status" value="1"/>
</dbReference>
<dbReference type="SUPFAM" id="SSF50494">
    <property type="entry name" value="Trypsin-like serine proteases"/>
    <property type="match status" value="1"/>
</dbReference>
<dbReference type="PANTHER" id="PTHR43019:SF23">
    <property type="entry name" value="PROTEASE DO-LIKE 5, CHLOROPLASTIC"/>
    <property type="match status" value="1"/>
</dbReference>
<evidence type="ECO:0000313" key="6">
    <source>
        <dbReference type="EMBL" id="QPZ39383.1"/>
    </source>
</evidence>
<feature type="transmembrane region" description="Helical" evidence="5">
    <location>
        <begin position="102"/>
        <end position="128"/>
    </location>
</feature>
<dbReference type="InterPro" id="IPR001940">
    <property type="entry name" value="Peptidase_S1C"/>
</dbReference>
<evidence type="ECO:0000256" key="3">
    <source>
        <dbReference type="ARBA" id="ARBA00022989"/>
    </source>
</evidence>